<comment type="caution">
    <text evidence="1">The sequence shown here is derived from an EMBL/GenBank/DDBJ whole genome shotgun (WGS) entry which is preliminary data.</text>
</comment>
<dbReference type="AlphaFoldDB" id="A0A2P6NT60"/>
<sequence>MTSSTWYHYSVPNATDGQMKKLCTPNSSQFNIDFISELTARGSATASSGIANISGKTIWTHATTTKSTISQSTTNQTSTSHSTTSQSGIATTTALDITIPMRDSKGNITVVSLQSQYPLCCCASFNFRVFTYK</sequence>
<accession>A0A2P6NT60</accession>
<protein>
    <submittedName>
        <fullName evidence="1">Uncharacterized protein</fullName>
    </submittedName>
</protein>
<gene>
    <name evidence="1" type="ORF">PROFUN_01415</name>
</gene>
<reference evidence="1 2" key="1">
    <citation type="journal article" date="2018" name="Genome Biol. Evol.">
        <title>Multiple Roots of Fruiting Body Formation in Amoebozoa.</title>
        <authorList>
            <person name="Hillmann F."/>
            <person name="Forbes G."/>
            <person name="Novohradska S."/>
            <person name="Ferling I."/>
            <person name="Riege K."/>
            <person name="Groth M."/>
            <person name="Westermann M."/>
            <person name="Marz M."/>
            <person name="Spaller T."/>
            <person name="Winckler T."/>
            <person name="Schaap P."/>
            <person name="Glockner G."/>
        </authorList>
    </citation>
    <scope>NUCLEOTIDE SEQUENCE [LARGE SCALE GENOMIC DNA]</scope>
    <source>
        <strain evidence="1 2">Jena</strain>
    </source>
</reference>
<evidence type="ECO:0000313" key="1">
    <source>
        <dbReference type="EMBL" id="PRP87153.1"/>
    </source>
</evidence>
<keyword evidence="2" id="KW-1185">Reference proteome</keyword>
<name>A0A2P6NT60_9EUKA</name>
<proteinExistence type="predicted"/>
<dbReference type="EMBL" id="MDYQ01000022">
    <property type="protein sequence ID" value="PRP87153.1"/>
    <property type="molecule type" value="Genomic_DNA"/>
</dbReference>
<dbReference type="InParanoid" id="A0A2P6NT60"/>
<organism evidence="1 2">
    <name type="scientific">Planoprotostelium fungivorum</name>
    <dbReference type="NCBI Taxonomy" id="1890364"/>
    <lineage>
        <taxon>Eukaryota</taxon>
        <taxon>Amoebozoa</taxon>
        <taxon>Evosea</taxon>
        <taxon>Variosea</taxon>
        <taxon>Cavosteliida</taxon>
        <taxon>Cavosteliaceae</taxon>
        <taxon>Planoprotostelium</taxon>
    </lineage>
</organism>
<evidence type="ECO:0000313" key="2">
    <source>
        <dbReference type="Proteomes" id="UP000241769"/>
    </source>
</evidence>
<dbReference type="Proteomes" id="UP000241769">
    <property type="component" value="Unassembled WGS sequence"/>
</dbReference>